<evidence type="ECO:0000256" key="1">
    <source>
        <dbReference type="ARBA" id="ARBA00004651"/>
    </source>
</evidence>
<dbReference type="FunFam" id="1.10.3470.10:FF:000001">
    <property type="entry name" value="Vitamin B12 ABC transporter permease BtuC"/>
    <property type="match status" value="1"/>
</dbReference>
<organism evidence="9 10">
    <name type="scientific">Pelotomaculum schinkii</name>
    <dbReference type="NCBI Taxonomy" id="78350"/>
    <lineage>
        <taxon>Bacteria</taxon>
        <taxon>Bacillati</taxon>
        <taxon>Bacillota</taxon>
        <taxon>Clostridia</taxon>
        <taxon>Eubacteriales</taxon>
        <taxon>Desulfotomaculaceae</taxon>
        <taxon>Pelotomaculum</taxon>
    </lineage>
</organism>
<comment type="subcellular location">
    <subcellularLocation>
        <location evidence="1">Cell membrane</location>
        <topology evidence="1">Multi-pass membrane protein</topology>
    </subcellularLocation>
</comment>
<feature type="transmembrane region" description="Helical" evidence="8">
    <location>
        <begin position="255"/>
        <end position="288"/>
    </location>
</feature>
<dbReference type="RefSeq" id="WP_190240368.1">
    <property type="nucleotide sequence ID" value="NZ_QFGA01000002.1"/>
</dbReference>
<feature type="transmembrane region" description="Helical" evidence="8">
    <location>
        <begin position="47"/>
        <end position="66"/>
    </location>
</feature>
<feature type="transmembrane region" description="Helical" evidence="8">
    <location>
        <begin position="171"/>
        <end position="204"/>
    </location>
</feature>
<dbReference type="PANTHER" id="PTHR30472:SF25">
    <property type="entry name" value="ABC TRANSPORTER PERMEASE PROTEIN MJ0876-RELATED"/>
    <property type="match status" value="1"/>
</dbReference>
<dbReference type="SUPFAM" id="SSF81345">
    <property type="entry name" value="ABC transporter involved in vitamin B12 uptake, BtuC"/>
    <property type="match status" value="1"/>
</dbReference>
<dbReference type="Pfam" id="PF01032">
    <property type="entry name" value="FecCD"/>
    <property type="match status" value="1"/>
</dbReference>
<evidence type="ECO:0000256" key="2">
    <source>
        <dbReference type="ARBA" id="ARBA00007935"/>
    </source>
</evidence>
<evidence type="ECO:0000313" key="10">
    <source>
        <dbReference type="Proteomes" id="UP000298324"/>
    </source>
</evidence>
<feature type="transmembrane region" description="Helical" evidence="8">
    <location>
        <begin position="17"/>
        <end position="35"/>
    </location>
</feature>
<keyword evidence="6 8" id="KW-1133">Transmembrane helix</keyword>
<keyword evidence="10" id="KW-1185">Reference proteome</keyword>
<feature type="transmembrane region" description="Helical" evidence="8">
    <location>
        <begin position="328"/>
        <end position="346"/>
    </location>
</feature>
<dbReference type="Proteomes" id="UP000298324">
    <property type="component" value="Unassembled WGS sequence"/>
</dbReference>
<evidence type="ECO:0000256" key="6">
    <source>
        <dbReference type="ARBA" id="ARBA00022989"/>
    </source>
</evidence>
<dbReference type="EMBL" id="QFGA01000002">
    <property type="protein sequence ID" value="TEB05262.1"/>
    <property type="molecule type" value="Genomic_DNA"/>
</dbReference>
<sequence>MQQEFVLKFKKKERQRLWVIVLLAVLLVAACLYFTGQGVVKIPPAEIARIIFTSFSAGSATSGALDDVHQAVLMDIRLPRIIVAVLVGAGLGAAGAVFQGLLMNPLADPYTLGVSTGAAFGATLAIFFGIYLPGDLASLSISLLALAGALLALAVVYGLALADGVLAVTNLILSGVIVSAILSAAISFVKSLAGEGVGSIVFWLMGSFASRSWHHVYLCLPAVLVGIAVCCYFADDLNVLSLGTKQARQLGVNDGQVTTILLVASSMMTAVCVSVSGVIGFVGLIVPHLMRMLVGSDHRILLPASALGGALLLCGADTIARSLLATEIPVGVLTALLGGPFFCYIFKLKAKKQIY</sequence>
<evidence type="ECO:0000256" key="4">
    <source>
        <dbReference type="ARBA" id="ARBA00022475"/>
    </source>
</evidence>
<comment type="similarity">
    <text evidence="2">Belongs to the binding-protein-dependent transport system permease family. FecCD subfamily.</text>
</comment>
<feature type="transmembrane region" description="Helical" evidence="8">
    <location>
        <begin position="78"/>
        <end position="98"/>
    </location>
</feature>
<protein>
    <submittedName>
        <fullName evidence="9">Putative ABC transporter permease protein</fullName>
    </submittedName>
</protein>
<dbReference type="AlphaFoldDB" id="A0A4Y7R909"/>
<keyword evidence="7 8" id="KW-0472">Membrane</keyword>
<dbReference type="PANTHER" id="PTHR30472">
    <property type="entry name" value="FERRIC ENTEROBACTIN TRANSPORT SYSTEM PERMEASE PROTEIN"/>
    <property type="match status" value="1"/>
</dbReference>
<accession>A0A4Y7R909</accession>
<evidence type="ECO:0000256" key="8">
    <source>
        <dbReference type="SAM" id="Phobius"/>
    </source>
</evidence>
<dbReference type="InterPro" id="IPR037294">
    <property type="entry name" value="ABC_BtuC-like"/>
</dbReference>
<dbReference type="CDD" id="cd06550">
    <property type="entry name" value="TM_ABC_iron-siderophores_like"/>
    <property type="match status" value="1"/>
</dbReference>
<dbReference type="Gene3D" id="1.10.3470.10">
    <property type="entry name" value="ABC transporter involved in vitamin B12 uptake, BtuC"/>
    <property type="match status" value="1"/>
</dbReference>
<feature type="transmembrane region" description="Helical" evidence="8">
    <location>
        <begin position="139"/>
        <end position="159"/>
    </location>
</feature>
<name>A0A4Y7R909_9FIRM</name>
<keyword evidence="4" id="KW-1003">Cell membrane</keyword>
<feature type="transmembrane region" description="Helical" evidence="8">
    <location>
        <begin position="110"/>
        <end position="132"/>
    </location>
</feature>
<reference evidence="9 10" key="1">
    <citation type="journal article" date="2018" name="Environ. Microbiol.">
        <title>Novel energy conservation strategies and behaviour of Pelotomaculum schinkii driving syntrophic propionate catabolism.</title>
        <authorList>
            <person name="Hidalgo-Ahumada C.A.P."/>
            <person name="Nobu M.K."/>
            <person name="Narihiro T."/>
            <person name="Tamaki H."/>
            <person name="Liu W.T."/>
            <person name="Kamagata Y."/>
            <person name="Stams A.J.M."/>
            <person name="Imachi H."/>
            <person name="Sousa D.Z."/>
        </authorList>
    </citation>
    <scope>NUCLEOTIDE SEQUENCE [LARGE SCALE GENOMIC DNA]</scope>
    <source>
        <strain evidence="9 10">HH</strain>
    </source>
</reference>
<dbReference type="GO" id="GO:0005886">
    <property type="term" value="C:plasma membrane"/>
    <property type="evidence" value="ECO:0007669"/>
    <property type="project" value="UniProtKB-SubCell"/>
</dbReference>
<dbReference type="InterPro" id="IPR000522">
    <property type="entry name" value="ABC_transptr_permease_BtuC"/>
</dbReference>
<keyword evidence="3" id="KW-0813">Transport</keyword>
<comment type="caution">
    <text evidence="9">The sequence shown here is derived from an EMBL/GenBank/DDBJ whole genome shotgun (WGS) entry which is preliminary data.</text>
</comment>
<feature type="transmembrane region" description="Helical" evidence="8">
    <location>
        <begin position="300"/>
        <end position="322"/>
    </location>
</feature>
<evidence type="ECO:0000256" key="3">
    <source>
        <dbReference type="ARBA" id="ARBA00022448"/>
    </source>
</evidence>
<dbReference type="GO" id="GO:0022857">
    <property type="term" value="F:transmembrane transporter activity"/>
    <property type="evidence" value="ECO:0007669"/>
    <property type="project" value="InterPro"/>
</dbReference>
<evidence type="ECO:0000313" key="9">
    <source>
        <dbReference type="EMBL" id="TEB05262.1"/>
    </source>
</evidence>
<dbReference type="GO" id="GO:0033214">
    <property type="term" value="P:siderophore-iron import into cell"/>
    <property type="evidence" value="ECO:0007669"/>
    <property type="project" value="TreeGrafter"/>
</dbReference>
<gene>
    <name evidence="9" type="ORF">Psch_02303</name>
</gene>
<feature type="transmembrane region" description="Helical" evidence="8">
    <location>
        <begin position="216"/>
        <end position="235"/>
    </location>
</feature>
<evidence type="ECO:0000256" key="5">
    <source>
        <dbReference type="ARBA" id="ARBA00022692"/>
    </source>
</evidence>
<proteinExistence type="inferred from homology"/>
<evidence type="ECO:0000256" key="7">
    <source>
        <dbReference type="ARBA" id="ARBA00023136"/>
    </source>
</evidence>
<keyword evidence="5 8" id="KW-0812">Transmembrane</keyword>